<evidence type="ECO:0000256" key="5">
    <source>
        <dbReference type="ARBA" id="ARBA00022989"/>
    </source>
</evidence>
<evidence type="ECO:0000256" key="3">
    <source>
        <dbReference type="ARBA" id="ARBA00022475"/>
    </source>
</evidence>
<protein>
    <submittedName>
        <fullName evidence="7">Membrane protein</fullName>
    </submittedName>
</protein>
<keyword evidence="3" id="KW-1003">Cell membrane</keyword>
<dbReference type="OrthoDB" id="3694999at2"/>
<dbReference type="Gene3D" id="2.60.40.2880">
    <property type="entry name" value="MmpS1-5, C-terminal soluble domain"/>
    <property type="match status" value="1"/>
</dbReference>
<name>A0A221VWN6_9PSEU</name>
<evidence type="ECO:0000256" key="2">
    <source>
        <dbReference type="ARBA" id="ARBA00007531"/>
    </source>
</evidence>
<dbReference type="InterPro" id="IPR038468">
    <property type="entry name" value="MmpS_C"/>
</dbReference>
<accession>A0A221VWN6</accession>
<proteinExistence type="inferred from homology"/>
<dbReference type="KEGG" id="ahg:AHOG_01475"/>
<organism evidence="7 8">
    <name type="scientific">Actinoalloteichus hoggarensis</name>
    <dbReference type="NCBI Taxonomy" id="1470176"/>
    <lineage>
        <taxon>Bacteria</taxon>
        <taxon>Bacillati</taxon>
        <taxon>Actinomycetota</taxon>
        <taxon>Actinomycetes</taxon>
        <taxon>Pseudonocardiales</taxon>
        <taxon>Pseudonocardiaceae</taxon>
        <taxon>Actinoalloteichus</taxon>
    </lineage>
</organism>
<keyword evidence="8" id="KW-1185">Reference proteome</keyword>
<evidence type="ECO:0000256" key="4">
    <source>
        <dbReference type="ARBA" id="ARBA00022692"/>
    </source>
</evidence>
<keyword evidence="5" id="KW-1133">Transmembrane helix</keyword>
<sequence>MTETPNTAAKKKRWPWIVGGIVAVIAVAAIATGGDDEDGATPNAADGTTEEAAAPADEGTDVHEVVYEVTGDGTSSMITYTTDGQSATEQLGDVELPWEHTLELPVDEPLLVVQVNAQQAGSGEISCRITVDGEEISQATSNGDYVMAVCSESIGTFG</sequence>
<comment type="similarity">
    <text evidence="2">Belongs to the MmpS family.</text>
</comment>
<dbReference type="AlphaFoldDB" id="A0A221VWN6"/>
<dbReference type="Proteomes" id="UP000204221">
    <property type="component" value="Chromosome"/>
</dbReference>
<evidence type="ECO:0000313" key="7">
    <source>
        <dbReference type="EMBL" id="ASO17960.1"/>
    </source>
</evidence>
<keyword evidence="4" id="KW-0812">Transmembrane</keyword>
<evidence type="ECO:0000256" key="1">
    <source>
        <dbReference type="ARBA" id="ARBA00004236"/>
    </source>
</evidence>
<dbReference type="EMBL" id="CP022521">
    <property type="protein sequence ID" value="ASO17960.1"/>
    <property type="molecule type" value="Genomic_DNA"/>
</dbReference>
<dbReference type="GO" id="GO:0005886">
    <property type="term" value="C:plasma membrane"/>
    <property type="evidence" value="ECO:0007669"/>
    <property type="project" value="UniProtKB-SubCell"/>
</dbReference>
<evidence type="ECO:0000256" key="6">
    <source>
        <dbReference type="ARBA" id="ARBA00023136"/>
    </source>
</evidence>
<dbReference type="Pfam" id="PF05423">
    <property type="entry name" value="Mycobact_memb"/>
    <property type="match status" value="1"/>
</dbReference>
<dbReference type="InterPro" id="IPR008693">
    <property type="entry name" value="MmpS"/>
</dbReference>
<dbReference type="RefSeq" id="WP_093939753.1">
    <property type="nucleotide sequence ID" value="NZ_CP022521.1"/>
</dbReference>
<reference evidence="7 8" key="1">
    <citation type="submission" date="2017-07" db="EMBL/GenBank/DDBJ databases">
        <title>Complete genome sequence of Actinoalloteichus hoggarensis DSM 45943, type strain of Actinoalloteichus hoggarensis.</title>
        <authorList>
            <person name="Ruckert C."/>
            <person name="Nouioui I."/>
            <person name="Willmese J."/>
            <person name="van Wezel G."/>
            <person name="Klenk H.-P."/>
            <person name="Kalinowski J."/>
            <person name="Zotchev S.B."/>
        </authorList>
    </citation>
    <scope>NUCLEOTIDE SEQUENCE [LARGE SCALE GENOMIC DNA]</scope>
    <source>
        <strain evidence="7 8">DSM 45943</strain>
    </source>
</reference>
<keyword evidence="6" id="KW-0472">Membrane</keyword>
<evidence type="ECO:0000313" key="8">
    <source>
        <dbReference type="Proteomes" id="UP000204221"/>
    </source>
</evidence>
<gene>
    <name evidence="7" type="ORF">AHOG_01475</name>
</gene>
<comment type="subcellular location">
    <subcellularLocation>
        <location evidence="1">Cell membrane</location>
    </subcellularLocation>
</comment>